<dbReference type="InterPro" id="IPR006001">
    <property type="entry name" value="Therm_gnt_kin"/>
</dbReference>
<dbReference type="EC" id="2.7.1.12" evidence="3 9"/>
<accession>A0A2W5TG23</accession>
<evidence type="ECO:0000313" key="10">
    <source>
        <dbReference type="EMBL" id="PZR14480.1"/>
    </source>
</evidence>
<reference evidence="10 11" key="1">
    <citation type="submission" date="2017-08" db="EMBL/GenBank/DDBJ databases">
        <title>Infants hospitalized years apart are colonized by the same room-sourced microbial strains.</title>
        <authorList>
            <person name="Brooks B."/>
            <person name="Olm M.R."/>
            <person name="Firek B.A."/>
            <person name="Baker R."/>
            <person name="Thomas B.C."/>
            <person name="Morowitz M.J."/>
            <person name="Banfield J.F."/>
        </authorList>
    </citation>
    <scope>NUCLEOTIDE SEQUENCE [LARGE SCALE GENOMIC DNA]</scope>
    <source>
        <strain evidence="10">S2_003_000_R2_14</strain>
    </source>
</reference>
<dbReference type="GO" id="GO:0005975">
    <property type="term" value="P:carbohydrate metabolic process"/>
    <property type="evidence" value="ECO:0007669"/>
    <property type="project" value="InterPro"/>
</dbReference>
<sequence length="170" mass="18221">MRSHPPIVVMGVSGGGKTTVAQLLALRLGWRFTDADALHPPGNVATMAAGLPLDEADRAPWLDALGVWLESAREADVVLAFSALKRAHRARFPGVRWVCLRVPVQVAEARVASRVGHFFPPTLVASQFAALEEPGETEALTLDGTLAPQTLEEAIVRAFQLPRAQSSSKP</sequence>
<dbReference type="GO" id="GO:0046316">
    <property type="term" value="F:gluconokinase activity"/>
    <property type="evidence" value="ECO:0007669"/>
    <property type="project" value="UniProtKB-EC"/>
</dbReference>
<dbReference type="NCBIfam" id="TIGR01313">
    <property type="entry name" value="therm_gnt_kin"/>
    <property type="match status" value="1"/>
</dbReference>
<dbReference type="CDD" id="cd02021">
    <property type="entry name" value="GntK"/>
    <property type="match status" value="1"/>
</dbReference>
<organism evidence="10 11">
    <name type="scientific">Archangium gephyra</name>
    <dbReference type="NCBI Taxonomy" id="48"/>
    <lineage>
        <taxon>Bacteria</taxon>
        <taxon>Pseudomonadati</taxon>
        <taxon>Myxococcota</taxon>
        <taxon>Myxococcia</taxon>
        <taxon>Myxococcales</taxon>
        <taxon>Cystobacterineae</taxon>
        <taxon>Archangiaceae</taxon>
        <taxon>Archangium</taxon>
    </lineage>
</organism>
<dbReference type="GO" id="GO:0005524">
    <property type="term" value="F:ATP binding"/>
    <property type="evidence" value="ECO:0007669"/>
    <property type="project" value="UniProtKB-KW"/>
</dbReference>
<evidence type="ECO:0000256" key="5">
    <source>
        <dbReference type="ARBA" id="ARBA00022741"/>
    </source>
</evidence>
<evidence type="ECO:0000256" key="8">
    <source>
        <dbReference type="ARBA" id="ARBA00048090"/>
    </source>
</evidence>
<name>A0A2W5TG23_9BACT</name>
<keyword evidence="7 9" id="KW-0067">ATP-binding</keyword>
<dbReference type="GO" id="GO:0005737">
    <property type="term" value="C:cytoplasm"/>
    <property type="evidence" value="ECO:0007669"/>
    <property type="project" value="TreeGrafter"/>
</dbReference>
<protein>
    <recommendedName>
        <fullName evidence="3 9">Gluconokinase</fullName>
        <ecNumber evidence="3 9">2.7.1.12</ecNumber>
    </recommendedName>
</protein>
<dbReference type="AlphaFoldDB" id="A0A2W5TG23"/>
<dbReference type="Proteomes" id="UP000249061">
    <property type="component" value="Unassembled WGS sequence"/>
</dbReference>
<keyword evidence="6 9" id="KW-0418">Kinase</keyword>
<comment type="catalytic activity">
    <reaction evidence="8 9">
        <text>D-gluconate + ATP = 6-phospho-D-gluconate + ADP + H(+)</text>
        <dbReference type="Rhea" id="RHEA:19433"/>
        <dbReference type="ChEBI" id="CHEBI:15378"/>
        <dbReference type="ChEBI" id="CHEBI:18391"/>
        <dbReference type="ChEBI" id="CHEBI:30616"/>
        <dbReference type="ChEBI" id="CHEBI:58759"/>
        <dbReference type="ChEBI" id="CHEBI:456216"/>
        <dbReference type="EC" id="2.7.1.12"/>
    </reaction>
</comment>
<comment type="caution">
    <text evidence="10">The sequence shown here is derived from an EMBL/GenBank/DDBJ whole genome shotgun (WGS) entry which is preliminary data.</text>
</comment>
<proteinExistence type="inferred from homology"/>
<evidence type="ECO:0000256" key="1">
    <source>
        <dbReference type="ARBA" id="ARBA00004761"/>
    </source>
</evidence>
<dbReference type="SUPFAM" id="SSF52540">
    <property type="entry name" value="P-loop containing nucleoside triphosphate hydrolases"/>
    <property type="match status" value="1"/>
</dbReference>
<keyword evidence="4 9" id="KW-0808">Transferase</keyword>
<dbReference type="PANTHER" id="PTHR43442:SF3">
    <property type="entry name" value="GLUCONOKINASE-RELATED"/>
    <property type="match status" value="1"/>
</dbReference>
<evidence type="ECO:0000256" key="2">
    <source>
        <dbReference type="ARBA" id="ARBA00008420"/>
    </source>
</evidence>
<comment type="similarity">
    <text evidence="2 9">Belongs to the gluconokinase GntK/GntV family.</text>
</comment>
<dbReference type="InterPro" id="IPR027417">
    <property type="entry name" value="P-loop_NTPase"/>
</dbReference>
<dbReference type="EMBL" id="QFQP01000007">
    <property type="protein sequence ID" value="PZR14480.1"/>
    <property type="molecule type" value="Genomic_DNA"/>
</dbReference>
<evidence type="ECO:0000256" key="9">
    <source>
        <dbReference type="RuleBase" id="RU363066"/>
    </source>
</evidence>
<gene>
    <name evidence="10" type="ORF">DI536_10515</name>
</gene>
<evidence type="ECO:0000256" key="4">
    <source>
        <dbReference type="ARBA" id="ARBA00022679"/>
    </source>
</evidence>
<evidence type="ECO:0000256" key="3">
    <source>
        <dbReference type="ARBA" id="ARBA00012054"/>
    </source>
</evidence>
<evidence type="ECO:0000256" key="6">
    <source>
        <dbReference type="ARBA" id="ARBA00022777"/>
    </source>
</evidence>
<comment type="pathway">
    <text evidence="1">Carbohydrate acid metabolism.</text>
</comment>
<evidence type="ECO:0000313" key="11">
    <source>
        <dbReference type="Proteomes" id="UP000249061"/>
    </source>
</evidence>
<dbReference type="Gene3D" id="3.40.50.300">
    <property type="entry name" value="P-loop containing nucleotide triphosphate hydrolases"/>
    <property type="match status" value="1"/>
</dbReference>
<dbReference type="PANTHER" id="PTHR43442">
    <property type="entry name" value="GLUCONOKINASE-RELATED"/>
    <property type="match status" value="1"/>
</dbReference>
<keyword evidence="5 9" id="KW-0547">Nucleotide-binding</keyword>
<evidence type="ECO:0000256" key="7">
    <source>
        <dbReference type="ARBA" id="ARBA00022840"/>
    </source>
</evidence>